<reference evidence="3 4" key="1">
    <citation type="submission" date="2015-11" db="EMBL/GenBank/DDBJ databases">
        <title>Expanding the genomic diversity of Burkholderia species for the development of highly accurate diagnostics.</title>
        <authorList>
            <person name="Sahl J."/>
            <person name="Keim P."/>
            <person name="Wagner D."/>
        </authorList>
    </citation>
    <scope>NUCLEOTIDE SEQUENCE [LARGE SCALE GENOMIC DNA]</scope>
    <source>
        <strain evidence="3 4">MSMB1302</strain>
    </source>
</reference>
<dbReference type="SUPFAM" id="SSF103481">
    <property type="entry name" value="Multidrug resistance efflux transporter EmrE"/>
    <property type="match status" value="1"/>
</dbReference>
<keyword evidence="1" id="KW-0812">Transmembrane</keyword>
<dbReference type="EMBL" id="LOYH01000029">
    <property type="protein sequence ID" value="KVK85713.1"/>
    <property type="molecule type" value="Genomic_DNA"/>
</dbReference>
<dbReference type="RefSeq" id="WP_059728658.1">
    <property type="nucleotide sequence ID" value="NZ_LOYH01000029.1"/>
</dbReference>
<evidence type="ECO:0000313" key="3">
    <source>
        <dbReference type="EMBL" id="KVK85713.1"/>
    </source>
</evidence>
<dbReference type="Pfam" id="PF00892">
    <property type="entry name" value="EamA"/>
    <property type="match status" value="1"/>
</dbReference>
<keyword evidence="1" id="KW-0472">Membrane</keyword>
<accession>A0A118KKU3</accession>
<evidence type="ECO:0000256" key="1">
    <source>
        <dbReference type="SAM" id="Phobius"/>
    </source>
</evidence>
<dbReference type="InterPro" id="IPR000620">
    <property type="entry name" value="EamA_dom"/>
</dbReference>
<proteinExistence type="predicted"/>
<feature type="domain" description="EamA" evidence="2">
    <location>
        <begin position="2"/>
        <end position="46"/>
    </location>
</feature>
<dbReference type="AlphaFoldDB" id="A0A118KKU3"/>
<dbReference type="Proteomes" id="UP000069001">
    <property type="component" value="Unassembled WGS sequence"/>
</dbReference>
<dbReference type="GO" id="GO:0016020">
    <property type="term" value="C:membrane"/>
    <property type="evidence" value="ECO:0007669"/>
    <property type="project" value="InterPro"/>
</dbReference>
<comment type="caution">
    <text evidence="3">The sequence shown here is derived from an EMBL/GenBank/DDBJ whole genome shotgun (WGS) entry which is preliminary data.</text>
</comment>
<name>A0A118KKU3_BURCE</name>
<evidence type="ECO:0000313" key="4">
    <source>
        <dbReference type="Proteomes" id="UP000069001"/>
    </source>
</evidence>
<evidence type="ECO:0000259" key="2">
    <source>
        <dbReference type="Pfam" id="PF00892"/>
    </source>
</evidence>
<organism evidence="3 4">
    <name type="scientific">Burkholderia cepacia</name>
    <name type="common">Pseudomonas cepacia</name>
    <dbReference type="NCBI Taxonomy" id="292"/>
    <lineage>
        <taxon>Bacteria</taxon>
        <taxon>Pseudomonadati</taxon>
        <taxon>Pseudomonadota</taxon>
        <taxon>Betaproteobacteria</taxon>
        <taxon>Burkholderiales</taxon>
        <taxon>Burkholderiaceae</taxon>
        <taxon>Burkholderia</taxon>
        <taxon>Burkholderia cepacia complex</taxon>
    </lineage>
</organism>
<feature type="transmembrane region" description="Helical" evidence="1">
    <location>
        <begin position="29"/>
        <end position="48"/>
    </location>
</feature>
<dbReference type="InterPro" id="IPR037185">
    <property type="entry name" value="EmrE-like"/>
</dbReference>
<keyword evidence="1" id="KW-1133">Transmembrane helix</keyword>
<gene>
    <name evidence="3" type="ORF">WS90_00495</name>
</gene>
<protein>
    <recommendedName>
        <fullName evidence="2">EamA domain-containing protein</fullName>
    </recommendedName>
</protein>
<sequence>MPATHVATLVYLEPPVTLLWAAWMFGDRIQVTTYAGIVVVAIGVWLAGKHGERPGRARRCCGAARVPARRPMRS</sequence>